<organism evidence="6 7">
    <name type="scientific">Cucurbita moschata</name>
    <name type="common">Winter crookneck squash</name>
    <name type="synonym">Cucurbita pepo var. moschata</name>
    <dbReference type="NCBI Taxonomy" id="3662"/>
    <lineage>
        <taxon>Eukaryota</taxon>
        <taxon>Viridiplantae</taxon>
        <taxon>Streptophyta</taxon>
        <taxon>Embryophyta</taxon>
        <taxon>Tracheophyta</taxon>
        <taxon>Spermatophyta</taxon>
        <taxon>Magnoliopsida</taxon>
        <taxon>eudicotyledons</taxon>
        <taxon>Gunneridae</taxon>
        <taxon>Pentapetalae</taxon>
        <taxon>rosids</taxon>
        <taxon>fabids</taxon>
        <taxon>Cucurbitales</taxon>
        <taxon>Cucurbitaceae</taxon>
        <taxon>Cucurbiteae</taxon>
        <taxon>Cucurbita</taxon>
    </lineage>
</organism>
<dbReference type="SMART" id="SM00768">
    <property type="entry name" value="X8"/>
    <property type="match status" value="1"/>
</dbReference>
<feature type="domain" description="X8" evidence="5">
    <location>
        <begin position="37"/>
        <end position="120"/>
    </location>
</feature>
<name>A0A6J1FF08_CUCMO</name>
<gene>
    <name evidence="7" type="primary">LOC111443350</name>
</gene>
<dbReference type="InterPro" id="IPR044788">
    <property type="entry name" value="X8_dom_prot"/>
</dbReference>
<feature type="signal peptide" evidence="4">
    <location>
        <begin position="1"/>
        <end position="18"/>
    </location>
</feature>
<evidence type="ECO:0000313" key="6">
    <source>
        <dbReference type="Proteomes" id="UP000504609"/>
    </source>
</evidence>
<dbReference type="GO" id="GO:0098552">
    <property type="term" value="C:side of membrane"/>
    <property type="evidence" value="ECO:0007669"/>
    <property type="project" value="UniProtKB-KW"/>
</dbReference>
<keyword evidence="2" id="KW-0472">Membrane</keyword>
<keyword evidence="3 4" id="KW-0732">Signal</keyword>
<comment type="subcellular location">
    <subcellularLocation>
        <location evidence="1">Cell membrane</location>
        <topology evidence="1">Lipid-anchor</topology>
        <topology evidence="1">GPI-anchor</topology>
    </subcellularLocation>
</comment>
<dbReference type="PANTHER" id="PTHR31044:SF57">
    <property type="entry name" value="CARBOHYDRATE-BINDING X8 DOMAIN SUPERFAMILY PROTEIN"/>
    <property type="match status" value="1"/>
</dbReference>
<accession>A0A6J1FF08</accession>
<keyword evidence="6" id="KW-1185">Reference proteome</keyword>
<evidence type="ECO:0000256" key="3">
    <source>
        <dbReference type="ARBA" id="ARBA00022729"/>
    </source>
</evidence>
<keyword evidence="2" id="KW-0336">GPI-anchor</keyword>
<dbReference type="Proteomes" id="UP000504609">
    <property type="component" value="Unplaced"/>
</dbReference>
<evidence type="ECO:0000259" key="5">
    <source>
        <dbReference type="SMART" id="SM00768"/>
    </source>
</evidence>
<dbReference type="Gene3D" id="1.20.58.1040">
    <property type="match status" value="1"/>
</dbReference>
<dbReference type="AlphaFoldDB" id="A0A6J1FF08"/>
<dbReference type="GO" id="GO:0009506">
    <property type="term" value="C:plasmodesma"/>
    <property type="evidence" value="ECO:0007669"/>
    <property type="project" value="UniProtKB-ARBA"/>
</dbReference>
<feature type="chain" id="PRO_5026846890" evidence="4">
    <location>
        <begin position="19"/>
        <end position="121"/>
    </location>
</feature>
<dbReference type="GeneID" id="111443350"/>
<evidence type="ECO:0000256" key="1">
    <source>
        <dbReference type="ARBA" id="ARBA00004609"/>
    </source>
</evidence>
<keyword evidence="2" id="KW-0449">Lipoprotein</keyword>
<dbReference type="Pfam" id="PF07983">
    <property type="entry name" value="X8"/>
    <property type="match status" value="1"/>
</dbReference>
<evidence type="ECO:0000256" key="2">
    <source>
        <dbReference type="ARBA" id="ARBA00022622"/>
    </source>
</evidence>
<sequence>MAKAAALSFLFLLSFISGGDFLAVNGLVNATLPNQKTWCLPKPSSDQATLLGNINFACSKVDCKIIQEGGSCFDPDTLFNHASVAMSLYYNAEGDDQWNCDFRGSGVIVITNPSYGNCIYP</sequence>
<proteinExistence type="predicted"/>
<dbReference type="InterPro" id="IPR012946">
    <property type="entry name" value="X8"/>
</dbReference>
<dbReference type="RefSeq" id="XP_022936900.1">
    <property type="nucleotide sequence ID" value="XM_023081132.1"/>
</dbReference>
<evidence type="ECO:0000256" key="4">
    <source>
        <dbReference type="SAM" id="SignalP"/>
    </source>
</evidence>
<evidence type="ECO:0000313" key="7">
    <source>
        <dbReference type="RefSeq" id="XP_022936900.1"/>
    </source>
</evidence>
<keyword evidence="2" id="KW-0325">Glycoprotein</keyword>
<dbReference type="GO" id="GO:0005886">
    <property type="term" value="C:plasma membrane"/>
    <property type="evidence" value="ECO:0007669"/>
    <property type="project" value="UniProtKB-SubCell"/>
</dbReference>
<dbReference type="PANTHER" id="PTHR31044">
    <property type="entry name" value="BETA-1,3 GLUCANASE"/>
    <property type="match status" value="1"/>
</dbReference>
<dbReference type="KEGG" id="cmos:111443350"/>
<protein>
    <submittedName>
        <fullName evidence="7">Glucan endo-1,3-beta-D-glucosidase-like</fullName>
    </submittedName>
</protein>
<reference evidence="7" key="1">
    <citation type="submission" date="2025-08" db="UniProtKB">
        <authorList>
            <consortium name="RefSeq"/>
        </authorList>
    </citation>
    <scope>IDENTIFICATION</scope>
    <source>
        <tissue evidence="7">Young leaves</tissue>
    </source>
</reference>